<evidence type="ECO:0000313" key="1">
    <source>
        <dbReference type="EMBL" id="QUS42600.1"/>
    </source>
</evidence>
<accession>A0ABX8AJS3</accession>
<reference evidence="1 2" key="1">
    <citation type="submission" date="2019-02" db="EMBL/GenBank/DDBJ databases">
        <title>Emended description of the genus Rhodopseudomonas and description of Rhodopseudomonas albus sp. nov., a non-phototrophic, heavy-metal-tolerant bacterium isolated from garden soil.</title>
        <authorList>
            <person name="Bao Z."/>
            <person name="Cao W.W."/>
            <person name="Sato Y."/>
            <person name="Nishizawa T."/>
            <person name="Zhao J."/>
            <person name="Guo Y."/>
            <person name="Ohta H."/>
        </authorList>
    </citation>
    <scope>NUCLEOTIDE SEQUENCE [LARGE SCALE GENOMIC DNA]</scope>
    <source>
        <strain evidence="1 2">SK50-23</strain>
    </source>
</reference>
<evidence type="ECO:0000313" key="2">
    <source>
        <dbReference type="Proteomes" id="UP000682843"/>
    </source>
</evidence>
<dbReference type="EMBL" id="CP036498">
    <property type="protein sequence ID" value="QUS42600.1"/>
    <property type="molecule type" value="Genomic_DNA"/>
</dbReference>
<gene>
    <name evidence="1" type="ORF">RPMA_26440</name>
</gene>
<keyword evidence="2" id="KW-1185">Reference proteome</keyword>
<proteinExistence type="predicted"/>
<dbReference type="Proteomes" id="UP000682843">
    <property type="component" value="Chromosome"/>
</dbReference>
<sequence length="63" mass="6966">MAYGHLASDVRNFLIAGSRKVADHYKRLIANTNDAGERQLYIDRIARESRAIQALSENGGYAG</sequence>
<organism evidence="1 2">
    <name type="scientific">Tardiphaga alba</name>
    <dbReference type="NCBI Taxonomy" id="340268"/>
    <lineage>
        <taxon>Bacteria</taxon>
        <taxon>Pseudomonadati</taxon>
        <taxon>Pseudomonadota</taxon>
        <taxon>Alphaproteobacteria</taxon>
        <taxon>Hyphomicrobiales</taxon>
        <taxon>Nitrobacteraceae</taxon>
        <taxon>Tardiphaga</taxon>
    </lineage>
</organism>
<protein>
    <submittedName>
        <fullName evidence="1">Uncharacterized protein</fullName>
    </submittedName>
</protein>
<name>A0ABX8AJS3_9BRAD</name>